<dbReference type="AlphaFoldDB" id="A0A2Z6IN79"/>
<organism evidence="1 2">
    <name type="scientific">Acidithiobacillus ferridurans</name>
    <dbReference type="NCBI Taxonomy" id="1232575"/>
    <lineage>
        <taxon>Bacteria</taxon>
        <taxon>Pseudomonadati</taxon>
        <taxon>Pseudomonadota</taxon>
        <taxon>Acidithiobacillia</taxon>
        <taxon>Acidithiobacillales</taxon>
        <taxon>Acidithiobacillaceae</taxon>
        <taxon>Acidithiobacillus</taxon>
    </lineage>
</organism>
<proteinExistence type="predicted"/>
<accession>A0A2Z6IN79</accession>
<dbReference type="KEGG" id="afj:AFERRID_28050"/>
<evidence type="ECO:0000313" key="2">
    <source>
        <dbReference type="Proteomes" id="UP000280188"/>
    </source>
</evidence>
<dbReference type="RefSeq" id="WP_126605532.1">
    <property type="nucleotide sequence ID" value="NZ_AP018795.1"/>
</dbReference>
<dbReference type="Proteomes" id="UP000280188">
    <property type="component" value="Chromosome"/>
</dbReference>
<evidence type="ECO:0000313" key="1">
    <source>
        <dbReference type="EMBL" id="BBF66587.1"/>
    </source>
</evidence>
<sequence length="101" mass="10958">MKTTLDLPDELIREAKLRAVLQGRTLRDLVAEYLRQGMGMAAPKLPTSPPRGSVVELDEGGLPFIRGHADAPALHMSLAELIALEQTAQAEEDARRAGFPV</sequence>
<name>A0A2Z6IN79_ACIFI</name>
<reference evidence="1 2" key="1">
    <citation type="journal article" date="2018" name="Microbiol. Resour. Announc.">
        <title>Complete Genome Sequence of Acidithiobacillus ferridurans JCM 18981.</title>
        <authorList>
            <person name="Miyauchi T."/>
            <person name="Kouzuma A."/>
            <person name="Abe T."/>
            <person name="Watanabe K."/>
        </authorList>
    </citation>
    <scope>NUCLEOTIDE SEQUENCE [LARGE SCALE GENOMIC DNA]</scope>
    <source>
        <strain evidence="2">ATCC 33020 / DSM 29468 / JCM 18981 / 11Fe</strain>
    </source>
</reference>
<gene>
    <name evidence="1" type="ORF">AFERRID_28050</name>
</gene>
<dbReference type="EMBL" id="AP018795">
    <property type="protein sequence ID" value="BBF66587.1"/>
    <property type="molecule type" value="Genomic_DNA"/>
</dbReference>
<keyword evidence="2" id="KW-1185">Reference proteome</keyword>
<protein>
    <submittedName>
        <fullName evidence="1">Antitoxin VapB41</fullName>
    </submittedName>
</protein>